<dbReference type="KEGG" id="mhp:MHP7448_0691"/>
<reference evidence="1 2" key="1">
    <citation type="journal article" date="2005" name="J. Bacteriol.">
        <title>Swine and poultry pathogens: the complete genome sequences of two strains of Mycoplasma hyopneumoniae and a strain of Mycoplasma synoviae.</title>
        <authorList>
            <person name="Vasconcelos A.T."/>
            <person name="Ferreira H.B."/>
            <person name="Bizarro C.V."/>
            <person name="Bonatto S.L."/>
            <person name="Carvalho M.O."/>
            <person name="Pinto P.M."/>
            <person name="Almeida D.F."/>
            <person name="Almeida L.G."/>
            <person name="Almeida R."/>
            <person name="Alves-Filho L."/>
            <person name="Assuncao E.N."/>
            <person name="Azevedo V.A."/>
            <person name="Bogo M.R."/>
            <person name="Brigido M.M."/>
            <person name="Brocchi M."/>
            <person name="Burity H.A."/>
            <person name="Camargo A.A."/>
            <person name="Camargo S.S."/>
            <person name="Carepo M.S."/>
            <person name="Carraro D.M."/>
            <person name="de Mattos Cascardo J.C."/>
            <person name="Castro L.A."/>
            <person name="Cavalcanti G."/>
            <person name="Chemale G."/>
            <person name="Collevatti R.G."/>
            <person name="Cunha C.W."/>
            <person name="Dallagiovanna B."/>
            <person name="Dambros B.P."/>
            <person name="Dellagostin O.A."/>
            <person name="Falcao C."/>
            <person name="Fantinatti-Garboggini F."/>
            <person name="Felipe M.S."/>
            <person name="Fiorentin L."/>
            <person name="Franco G.R."/>
            <person name="Freitas N.S."/>
            <person name="Frias D."/>
            <person name="Grangeiro T.B."/>
            <person name="Grisard E.C."/>
            <person name="Guimaraes C.T."/>
            <person name="Hungria M."/>
            <person name="Jardim S.N."/>
            <person name="Krieger M.A."/>
            <person name="Laurino J.P."/>
            <person name="Lima L.F."/>
            <person name="Lopes M.I."/>
            <person name="Loreto E.L."/>
            <person name="Madeira H.M."/>
            <person name="Manfio G.P."/>
            <person name="Maranhao A.Q."/>
            <person name="Martinkovics C.T."/>
            <person name="Medeiros S.R."/>
            <person name="Moreira M.A."/>
            <person name="Neiva M."/>
            <person name="Ramalho-Neto C.E."/>
            <person name="Nicolas M.F."/>
            <person name="Oliveira S.C."/>
            <person name="Paixao R.F."/>
            <person name="Pedrosa F.O."/>
            <person name="Pena S.D."/>
            <person name="Pereira M."/>
            <person name="Pereira-Ferrari L."/>
            <person name="Piffer I."/>
            <person name="Pinto L.S."/>
            <person name="Potrich D.P."/>
            <person name="Salim A.C."/>
            <person name="Santos F.R."/>
            <person name="Schmitt R."/>
            <person name="Schneider M.P."/>
            <person name="Schrank A."/>
            <person name="Schrank I.S."/>
            <person name="Schuck A.F."/>
            <person name="Seuanez H.N."/>
            <person name="Silva D.W."/>
            <person name="Silva R."/>
            <person name="Silva S.C."/>
            <person name="Soares C.M."/>
            <person name="Souza K.R."/>
            <person name="Souza R.C."/>
            <person name="Staats C.C."/>
            <person name="Steffens M.B."/>
            <person name="Teixeira S.M."/>
            <person name="Urmenyi T.P."/>
            <person name="Vainstein M.H."/>
            <person name="Zuccherato L.W."/>
            <person name="Simpson A.J."/>
            <person name="Zaha A."/>
        </authorList>
    </citation>
    <scope>NUCLEOTIDE SEQUENCE [LARGE SCALE GENOMIC DNA]</scope>
    <source>
        <strain evidence="1 2">7448</strain>
    </source>
</reference>
<dbReference type="HOGENOM" id="CLU_2538926_0_0_14"/>
<gene>
    <name evidence="1" type="ordered locus">MHP7448_0691</name>
</gene>
<dbReference type="AlphaFoldDB" id="A4Q7V8"/>
<accession>A4Q7V8</accession>
<proteinExistence type="predicted"/>
<name>A4Q7V8_MESH7</name>
<evidence type="ECO:0000313" key="2">
    <source>
        <dbReference type="Proteomes" id="UP000000553"/>
    </source>
</evidence>
<organism evidence="1 2">
    <name type="scientific">Mesomycoplasma hyopneumoniae (strain 7448)</name>
    <name type="common">Mycoplasma hyopneumoniae</name>
    <dbReference type="NCBI Taxonomy" id="262722"/>
    <lineage>
        <taxon>Bacteria</taxon>
        <taxon>Bacillati</taxon>
        <taxon>Mycoplasmatota</taxon>
        <taxon>Mycoplasmoidales</taxon>
        <taxon>Metamycoplasmataceae</taxon>
        <taxon>Mesomycoplasma</taxon>
    </lineage>
</organism>
<sequence length="83" mass="9640">MLVLLLNLTVKQNIAEFLPRERPVWQICRYTLILILKNLLIPLKKRKGVSYLLIIMPQGETIKLLDLVNTQAVMHLMKMSLAQ</sequence>
<dbReference type="Proteomes" id="UP000000553">
    <property type="component" value="Chromosome"/>
</dbReference>
<evidence type="ECO:0000313" key="1">
    <source>
        <dbReference type="EMBL" id="ABP01106.1"/>
    </source>
</evidence>
<dbReference type="EMBL" id="AE017244">
    <property type="protein sequence ID" value="ABP01106.1"/>
    <property type="molecule type" value="Genomic_DNA"/>
</dbReference>
<protein>
    <submittedName>
        <fullName evidence="1">Uncharacterized protein</fullName>
    </submittedName>
</protein>